<reference evidence="2 3" key="1">
    <citation type="journal article" date="2020" name="Mol. Plant">
        <title>The Chromosome-Based Rubber Tree Genome Provides New Insights into Spurge Genome Evolution and Rubber Biosynthesis.</title>
        <authorList>
            <person name="Liu J."/>
            <person name="Shi C."/>
            <person name="Shi C.C."/>
            <person name="Li W."/>
            <person name="Zhang Q.J."/>
            <person name="Zhang Y."/>
            <person name="Li K."/>
            <person name="Lu H.F."/>
            <person name="Shi C."/>
            <person name="Zhu S.T."/>
            <person name="Xiao Z.Y."/>
            <person name="Nan H."/>
            <person name="Yue Y."/>
            <person name="Zhu X.G."/>
            <person name="Wu Y."/>
            <person name="Hong X.N."/>
            <person name="Fan G.Y."/>
            <person name="Tong Y."/>
            <person name="Zhang D."/>
            <person name="Mao C.L."/>
            <person name="Liu Y.L."/>
            <person name="Hao S.J."/>
            <person name="Liu W.Q."/>
            <person name="Lv M.Q."/>
            <person name="Zhang H.B."/>
            <person name="Liu Y."/>
            <person name="Hu-Tang G.R."/>
            <person name="Wang J.P."/>
            <person name="Wang J.H."/>
            <person name="Sun Y.H."/>
            <person name="Ni S.B."/>
            <person name="Chen W.B."/>
            <person name="Zhang X.C."/>
            <person name="Jiao Y.N."/>
            <person name="Eichler E.E."/>
            <person name="Li G.H."/>
            <person name="Liu X."/>
            <person name="Gao L.Z."/>
        </authorList>
    </citation>
    <scope>NUCLEOTIDE SEQUENCE [LARGE SCALE GENOMIC DNA]</scope>
    <source>
        <strain evidence="3">cv. GT1</strain>
        <tissue evidence="2">Leaf</tissue>
    </source>
</reference>
<name>A0A6A6N2Z0_HEVBR</name>
<dbReference type="Proteomes" id="UP000467840">
    <property type="component" value="Chromosome 10"/>
</dbReference>
<gene>
    <name evidence="2" type="ORF">GH714_017858</name>
</gene>
<dbReference type="EMBL" id="JAAGAX010000003">
    <property type="protein sequence ID" value="KAF2319654.1"/>
    <property type="molecule type" value="Genomic_DNA"/>
</dbReference>
<proteinExistence type="predicted"/>
<protein>
    <submittedName>
        <fullName evidence="2">Uncharacterized protein</fullName>
    </submittedName>
</protein>
<evidence type="ECO:0000313" key="3">
    <source>
        <dbReference type="Proteomes" id="UP000467840"/>
    </source>
</evidence>
<comment type="caution">
    <text evidence="2">The sequence shown here is derived from an EMBL/GenBank/DDBJ whole genome shotgun (WGS) entry which is preliminary data.</text>
</comment>
<evidence type="ECO:0000313" key="2">
    <source>
        <dbReference type="EMBL" id="KAF2319654.1"/>
    </source>
</evidence>
<feature type="region of interest" description="Disordered" evidence="1">
    <location>
        <begin position="30"/>
        <end position="50"/>
    </location>
</feature>
<keyword evidence="3" id="KW-1185">Reference proteome</keyword>
<organism evidence="2 3">
    <name type="scientific">Hevea brasiliensis</name>
    <name type="common">Para rubber tree</name>
    <name type="synonym">Siphonia brasiliensis</name>
    <dbReference type="NCBI Taxonomy" id="3981"/>
    <lineage>
        <taxon>Eukaryota</taxon>
        <taxon>Viridiplantae</taxon>
        <taxon>Streptophyta</taxon>
        <taxon>Embryophyta</taxon>
        <taxon>Tracheophyta</taxon>
        <taxon>Spermatophyta</taxon>
        <taxon>Magnoliopsida</taxon>
        <taxon>eudicotyledons</taxon>
        <taxon>Gunneridae</taxon>
        <taxon>Pentapetalae</taxon>
        <taxon>rosids</taxon>
        <taxon>fabids</taxon>
        <taxon>Malpighiales</taxon>
        <taxon>Euphorbiaceae</taxon>
        <taxon>Crotonoideae</taxon>
        <taxon>Micrandreae</taxon>
        <taxon>Hevea</taxon>
    </lineage>
</organism>
<dbReference type="AlphaFoldDB" id="A0A6A6N2Z0"/>
<accession>A0A6A6N2Z0</accession>
<sequence length="70" mass="7572">MDIATTIGGAILSPVVKALFEQLASQDLLKGAADDEEEPEGDDVDKQAQGLGFDAEDILDEFHIEARRRS</sequence>
<feature type="compositionally biased region" description="Acidic residues" evidence="1">
    <location>
        <begin position="34"/>
        <end position="43"/>
    </location>
</feature>
<evidence type="ECO:0000256" key="1">
    <source>
        <dbReference type="SAM" id="MobiDB-lite"/>
    </source>
</evidence>